<proteinExistence type="predicted"/>
<dbReference type="SMART" id="SM00226">
    <property type="entry name" value="LMWPc"/>
    <property type="match status" value="1"/>
</dbReference>
<dbReference type="Pfam" id="PF12840">
    <property type="entry name" value="HTH_20"/>
    <property type="match status" value="1"/>
</dbReference>
<gene>
    <name evidence="3" type="ORF">GCM10023321_12770</name>
</gene>
<dbReference type="Gene3D" id="3.40.50.2300">
    <property type="match status" value="1"/>
</dbReference>
<feature type="domain" description="HTH arsR-type" evidence="2">
    <location>
        <begin position="3"/>
        <end position="96"/>
    </location>
</feature>
<protein>
    <submittedName>
        <fullName evidence="3">Helix-turn-helix domain-containing protein</fullName>
    </submittedName>
</protein>
<dbReference type="InterPro" id="IPR036196">
    <property type="entry name" value="Ptyr_pPase_sf"/>
</dbReference>
<dbReference type="SMART" id="SM00418">
    <property type="entry name" value="HTH_ARSR"/>
    <property type="match status" value="1"/>
</dbReference>
<keyword evidence="1" id="KW-0059">Arsenical resistance</keyword>
<dbReference type="PANTHER" id="PTHR43428">
    <property type="entry name" value="ARSENATE REDUCTASE"/>
    <property type="match status" value="1"/>
</dbReference>
<accession>A0ABP9PMP9</accession>
<dbReference type="PANTHER" id="PTHR43428:SF1">
    <property type="entry name" value="ARSENATE REDUCTASE"/>
    <property type="match status" value="1"/>
</dbReference>
<dbReference type="InterPro" id="IPR036390">
    <property type="entry name" value="WH_DNA-bd_sf"/>
</dbReference>
<keyword evidence="4" id="KW-1185">Reference proteome</keyword>
<dbReference type="Proteomes" id="UP001428817">
    <property type="component" value="Unassembled WGS sequence"/>
</dbReference>
<dbReference type="InterPro" id="IPR023485">
    <property type="entry name" value="Ptyr_pPase"/>
</dbReference>
<dbReference type="CDD" id="cd00090">
    <property type="entry name" value="HTH_ARSR"/>
    <property type="match status" value="1"/>
</dbReference>
<evidence type="ECO:0000256" key="1">
    <source>
        <dbReference type="ARBA" id="ARBA00022849"/>
    </source>
</evidence>
<comment type="caution">
    <text evidence="3">The sequence shown here is derived from an EMBL/GenBank/DDBJ whole genome shotgun (WGS) entry which is preliminary data.</text>
</comment>
<evidence type="ECO:0000313" key="3">
    <source>
        <dbReference type="EMBL" id="GAA5149219.1"/>
    </source>
</evidence>
<reference evidence="4" key="1">
    <citation type="journal article" date="2019" name="Int. J. Syst. Evol. Microbiol.">
        <title>The Global Catalogue of Microorganisms (GCM) 10K type strain sequencing project: providing services to taxonomists for standard genome sequencing and annotation.</title>
        <authorList>
            <consortium name="The Broad Institute Genomics Platform"/>
            <consortium name="The Broad Institute Genome Sequencing Center for Infectious Disease"/>
            <person name="Wu L."/>
            <person name="Ma J."/>
        </authorList>
    </citation>
    <scope>NUCLEOTIDE SEQUENCE [LARGE SCALE GENOMIC DNA]</scope>
    <source>
        <strain evidence="4">JCM 18303</strain>
    </source>
</reference>
<dbReference type="InterPro" id="IPR011991">
    <property type="entry name" value="ArsR-like_HTH"/>
</dbReference>
<name>A0ABP9PMP9_9PSEU</name>
<evidence type="ECO:0000259" key="2">
    <source>
        <dbReference type="PROSITE" id="PS50987"/>
    </source>
</evidence>
<organism evidence="3 4">
    <name type="scientific">Pseudonocardia eucalypti</name>
    <dbReference type="NCBI Taxonomy" id="648755"/>
    <lineage>
        <taxon>Bacteria</taxon>
        <taxon>Bacillati</taxon>
        <taxon>Actinomycetota</taxon>
        <taxon>Actinomycetes</taxon>
        <taxon>Pseudonocardiales</taxon>
        <taxon>Pseudonocardiaceae</taxon>
        <taxon>Pseudonocardia</taxon>
    </lineage>
</organism>
<evidence type="ECO:0000313" key="4">
    <source>
        <dbReference type="Proteomes" id="UP001428817"/>
    </source>
</evidence>
<dbReference type="SUPFAM" id="SSF52788">
    <property type="entry name" value="Phosphotyrosine protein phosphatases I"/>
    <property type="match status" value="1"/>
</dbReference>
<dbReference type="SUPFAM" id="SSF46785">
    <property type="entry name" value="Winged helix' DNA-binding domain"/>
    <property type="match status" value="1"/>
</dbReference>
<dbReference type="PROSITE" id="PS50987">
    <property type="entry name" value="HTH_ARSR_2"/>
    <property type="match status" value="1"/>
</dbReference>
<sequence length="229" mass="24397">MFTELSELERRAELHRALGDPGRLALVDALALGDASPSELQRALGMASNLLAHHVDVLAGAGIVRRVRSEGDRRRSYLTLVPGVLDDLAPSATVEAARVVFVCAENAARSQLAAALWTGHNPVPADSAGTRPADRIHPGALAAAARHRLPIADRRPRRLDEVLRPGDLVITVCDRAHEELPGDVAAAHWSIPDPARGGGDQAFDESFHQLTGRITRLAPAIQPTATEAC</sequence>
<dbReference type="Pfam" id="PF01451">
    <property type="entry name" value="LMWPc"/>
    <property type="match status" value="1"/>
</dbReference>
<dbReference type="EMBL" id="BAABJP010000004">
    <property type="protein sequence ID" value="GAA5149219.1"/>
    <property type="molecule type" value="Genomic_DNA"/>
</dbReference>
<dbReference type="InterPro" id="IPR036388">
    <property type="entry name" value="WH-like_DNA-bd_sf"/>
</dbReference>
<dbReference type="Gene3D" id="1.10.10.10">
    <property type="entry name" value="Winged helix-like DNA-binding domain superfamily/Winged helix DNA-binding domain"/>
    <property type="match status" value="1"/>
</dbReference>
<dbReference type="InterPro" id="IPR001845">
    <property type="entry name" value="HTH_ArsR_DNA-bd_dom"/>
</dbReference>
<dbReference type="RefSeq" id="WP_185062827.1">
    <property type="nucleotide sequence ID" value="NZ_BAABJP010000004.1"/>
</dbReference>